<proteinExistence type="predicted"/>
<gene>
    <name evidence="2" type="ORF">MICPUCDRAFT_57588</name>
</gene>
<dbReference type="OMA" id="VMQNKEE"/>
<feature type="region of interest" description="Disordered" evidence="1">
    <location>
        <begin position="155"/>
        <end position="179"/>
    </location>
</feature>
<dbReference type="OrthoDB" id="498777at2759"/>
<dbReference type="AlphaFoldDB" id="C1MRA8"/>
<protein>
    <submittedName>
        <fullName evidence="2">Predicted protein</fullName>
    </submittedName>
</protein>
<evidence type="ECO:0000313" key="3">
    <source>
        <dbReference type="Proteomes" id="UP000001876"/>
    </source>
</evidence>
<dbReference type="GeneID" id="9683709"/>
<dbReference type="KEGG" id="mpp:MICPUCDRAFT_57588"/>
<evidence type="ECO:0000313" key="2">
    <source>
        <dbReference type="EMBL" id="EEH57850.1"/>
    </source>
</evidence>
<reference evidence="2 3" key="1">
    <citation type="journal article" date="2009" name="Science">
        <title>Green evolution and dynamic adaptations revealed by genomes of the marine picoeukaryotes Micromonas.</title>
        <authorList>
            <person name="Worden A.Z."/>
            <person name="Lee J.H."/>
            <person name="Mock T."/>
            <person name="Rouze P."/>
            <person name="Simmons M.P."/>
            <person name="Aerts A.L."/>
            <person name="Allen A.E."/>
            <person name="Cuvelier M.L."/>
            <person name="Derelle E."/>
            <person name="Everett M.V."/>
            <person name="Foulon E."/>
            <person name="Grimwood J."/>
            <person name="Gundlach H."/>
            <person name="Henrissat B."/>
            <person name="Napoli C."/>
            <person name="McDonald S.M."/>
            <person name="Parker M.S."/>
            <person name="Rombauts S."/>
            <person name="Salamov A."/>
            <person name="Von Dassow P."/>
            <person name="Badger J.H."/>
            <person name="Coutinho P.M."/>
            <person name="Demir E."/>
            <person name="Dubchak I."/>
            <person name="Gentemann C."/>
            <person name="Eikrem W."/>
            <person name="Gready J.E."/>
            <person name="John U."/>
            <person name="Lanier W."/>
            <person name="Lindquist E.A."/>
            <person name="Lucas S."/>
            <person name="Mayer K.F."/>
            <person name="Moreau H."/>
            <person name="Not F."/>
            <person name="Otillar R."/>
            <person name="Panaud O."/>
            <person name="Pangilinan J."/>
            <person name="Paulsen I."/>
            <person name="Piegu B."/>
            <person name="Poliakov A."/>
            <person name="Robbens S."/>
            <person name="Schmutz J."/>
            <person name="Toulza E."/>
            <person name="Wyss T."/>
            <person name="Zelensky A."/>
            <person name="Zhou K."/>
            <person name="Armbrust E.V."/>
            <person name="Bhattacharya D."/>
            <person name="Goodenough U.W."/>
            <person name="Van de Peer Y."/>
            <person name="Grigoriev I.V."/>
        </authorList>
    </citation>
    <scope>NUCLEOTIDE SEQUENCE [LARGE SCALE GENOMIC DNA]</scope>
    <source>
        <strain evidence="2 3">CCMP1545</strain>
    </source>
</reference>
<dbReference type="EMBL" id="GG663738">
    <property type="protein sequence ID" value="EEH57850.1"/>
    <property type="molecule type" value="Genomic_DNA"/>
</dbReference>
<name>C1MRA8_MICPC</name>
<sequence length="179" mass="20953">MAKRAGGVSLWRRVTNYVKHDLREIVWPRPMDDPPGTTSVFEGLTARDHARVWSNAWREYKRGWRWYFGEPESDREERIAREKAEGTHVEDEYEALDREEFEALKEEAGRMAAAGKAMGHDGWKHQLQMFYRTRGKVYTRSIAEFVKGYREGMAESTLRSRMAQQGEEEEPPPPPPPRK</sequence>
<organism evidence="3">
    <name type="scientific">Micromonas pusilla (strain CCMP1545)</name>
    <name type="common">Picoplanktonic green alga</name>
    <dbReference type="NCBI Taxonomy" id="564608"/>
    <lineage>
        <taxon>Eukaryota</taxon>
        <taxon>Viridiplantae</taxon>
        <taxon>Chlorophyta</taxon>
        <taxon>Mamiellophyceae</taxon>
        <taxon>Mamiellales</taxon>
        <taxon>Mamiellaceae</taxon>
        <taxon>Micromonas</taxon>
    </lineage>
</organism>
<accession>C1MRA8</accession>
<dbReference type="Proteomes" id="UP000001876">
    <property type="component" value="Unassembled WGS sequence"/>
</dbReference>
<dbReference type="RefSeq" id="XP_003057899.1">
    <property type="nucleotide sequence ID" value="XM_003057853.1"/>
</dbReference>
<keyword evidence="3" id="KW-1185">Reference proteome</keyword>
<evidence type="ECO:0000256" key="1">
    <source>
        <dbReference type="SAM" id="MobiDB-lite"/>
    </source>
</evidence>